<feature type="transmembrane region" description="Helical" evidence="6">
    <location>
        <begin position="349"/>
        <end position="368"/>
    </location>
</feature>
<keyword evidence="2" id="KW-0813">Transport</keyword>
<proteinExistence type="predicted"/>
<keyword evidence="9" id="KW-1185">Reference proteome</keyword>
<keyword evidence="3 6" id="KW-0812">Transmembrane</keyword>
<feature type="transmembrane region" description="Helical" evidence="6">
    <location>
        <begin position="101"/>
        <end position="121"/>
    </location>
</feature>
<dbReference type="InterPro" id="IPR050327">
    <property type="entry name" value="Proton-linked_MCT"/>
</dbReference>
<dbReference type="PANTHER" id="PTHR11360">
    <property type="entry name" value="MONOCARBOXYLATE TRANSPORTER"/>
    <property type="match status" value="1"/>
</dbReference>
<evidence type="ECO:0000256" key="6">
    <source>
        <dbReference type="SAM" id="Phobius"/>
    </source>
</evidence>
<dbReference type="InterPro" id="IPR020846">
    <property type="entry name" value="MFS_dom"/>
</dbReference>
<evidence type="ECO:0000256" key="1">
    <source>
        <dbReference type="ARBA" id="ARBA00004651"/>
    </source>
</evidence>
<sequence>MDTKIANRWLVVLGSIIMQLSLGAIYTWSLFNKPLIDKFGWDPGATVFTFSVTLASFALAVIVAGRIQDKIGPKKVAIAGGLLTGLGVALASLAHTPLMLYITYGFIAGIGIGAAYVTPLATCVKWFPDKRGLVTGIILAALGVGGMVFKPLILMFIAKFGVSTAFLYLGIIYGILILIGAQFLVVPPPGYKPEGWTPPAPTAAGGVSAYNFTTGEAIKTRQFYFLVIWMFFGAAACLMIISVATDIGMKMVGLSLAAAGNAVVTISLFNAAGRLIWGAVSDRVGRTRSILFINLLLFGAMLFMSTASMTYATFLLATCVVGFCFGGLASVLPTITAEWFGTANVGNNYGAVFLFYGVAALLAPRLSVAIGFESAFMVAAAACLLAAAVTFLAKPPAAPSQPA</sequence>
<dbReference type="InterPro" id="IPR011701">
    <property type="entry name" value="MFS"/>
</dbReference>
<dbReference type="SUPFAM" id="SSF103473">
    <property type="entry name" value="MFS general substrate transporter"/>
    <property type="match status" value="1"/>
</dbReference>
<dbReference type="STRING" id="1123382.SAMN02745221_00278"/>
<evidence type="ECO:0000313" key="8">
    <source>
        <dbReference type="EMBL" id="SHG47428.1"/>
    </source>
</evidence>
<dbReference type="EMBL" id="FQWY01000004">
    <property type="protein sequence ID" value="SHG47428.1"/>
    <property type="molecule type" value="Genomic_DNA"/>
</dbReference>
<gene>
    <name evidence="8" type="ORF">SAMN02745221_00278</name>
</gene>
<dbReference type="PANTHER" id="PTHR11360:SF317">
    <property type="entry name" value="MAJOR FACILITATOR SUPERFAMILY (MFS) PROFILE DOMAIN-CONTAINING PROTEIN-RELATED"/>
    <property type="match status" value="1"/>
</dbReference>
<feature type="transmembrane region" description="Helical" evidence="6">
    <location>
        <begin position="256"/>
        <end position="277"/>
    </location>
</feature>
<feature type="transmembrane region" description="Helical" evidence="6">
    <location>
        <begin position="223"/>
        <end position="244"/>
    </location>
</feature>
<keyword evidence="4 6" id="KW-1133">Transmembrane helix</keyword>
<feature type="transmembrane region" description="Helical" evidence="6">
    <location>
        <begin position="374"/>
        <end position="393"/>
    </location>
</feature>
<evidence type="ECO:0000259" key="7">
    <source>
        <dbReference type="PROSITE" id="PS50850"/>
    </source>
</evidence>
<dbReference type="OrthoDB" id="9793415at2"/>
<protein>
    <submittedName>
        <fullName evidence="8">MFS transporter, OFA family, oxalate/formate antiporter</fullName>
    </submittedName>
</protein>
<dbReference type="Proteomes" id="UP000242329">
    <property type="component" value="Unassembled WGS sequence"/>
</dbReference>
<reference evidence="9" key="1">
    <citation type="submission" date="2016-11" db="EMBL/GenBank/DDBJ databases">
        <authorList>
            <person name="Varghese N."/>
            <person name="Submissions S."/>
        </authorList>
    </citation>
    <scope>NUCLEOTIDE SEQUENCE [LARGE SCALE GENOMIC DNA]</scope>
    <source>
        <strain evidence="9">DSM 11003</strain>
    </source>
</reference>
<dbReference type="RefSeq" id="WP_073089192.1">
    <property type="nucleotide sequence ID" value="NZ_FQWY01000004.1"/>
</dbReference>
<feature type="transmembrane region" description="Helical" evidence="6">
    <location>
        <begin position="314"/>
        <end position="337"/>
    </location>
</feature>
<dbReference type="Gene3D" id="1.20.1250.20">
    <property type="entry name" value="MFS general substrate transporter like domains"/>
    <property type="match status" value="2"/>
</dbReference>
<feature type="transmembrane region" description="Helical" evidence="6">
    <location>
        <begin position="9"/>
        <end position="31"/>
    </location>
</feature>
<feature type="transmembrane region" description="Helical" evidence="6">
    <location>
        <begin position="165"/>
        <end position="186"/>
    </location>
</feature>
<dbReference type="InterPro" id="IPR036259">
    <property type="entry name" value="MFS_trans_sf"/>
</dbReference>
<feature type="transmembrane region" description="Helical" evidence="6">
    <location>
        <begin position="133"/>
        <end position="153"/>
    </location>
</feature>
<keyword evidence="5 6" id="KW-0472">Membrane</keyword>
<dbReference type="Pfam" id="PF07690">
    <property type="entry name" value="MFS_1"/>
    <property type="match status" value="1"/>
</dbReference>
<dbReference type="GO" id="GO:0005886">
    <property type="term" value="C:plasma membrane"/>
    <property type="evidence" value="ECO:0007669"/>
    <property type="project" value="UniProtKB-SubCell"/>
</dbReference>
<comment type="subcellular location">
    <subcellularLocation>
        <location evidence="1">Cell membrane</location>
        <topology evidence="1">Multi-pass membrane protein</topology>
    </subcellularLocation>
</comment>
<feature type="domain" description="Major facilitator superfamily (MFS) profile" evidence="7">
    <location>
        <begin position="7"/>
        <end position="398"/>
    </location>
</feature>
<dbReference type="CDD" id="cd17353">
    <property type="entry name" value="MFS_OFA_like"/>
    <property type="match status" value="1"/>
</dbReference>
<dbReference type="PROSITE" id="PS50850">
    <property type="entry name" value="MFS"/>
    <property type="match status" value="1"/>
</dbReference>
<evidence type="ECO:0000256" key="2">
    <source>
        <dbReference type="ARBA" id="ARBA00022448"/>
    </source>
</evidence>
<dbReference type="AlphaFoldDB" id="A0A1M5K3P4"/>
<feature type="transmembrane region" description="Helical" evidence="6">
    <location>
        <begin position="289"/>
        <end position="308"/>
    </location>
</feature>
<accession>A0A1M5K3P4</accession>
<evidence type="ECO:0000313" key="9">
    <source>
        <dbReference type="Proteomes" id="UP000242329"/>
    </source>
</evidence>
<feature type="transmembrane region" description="Helical" evidence="6">
    <location>
        <begin position="43"/>
        <end position="64"/>
    </location>
</feature>
<organism evidence="8 9">
    <name type="scientific">Thermosyntropha lipolytica DSM 11003</name>
    <dbReference type="NCBI Taxonomy" id="1123382"/>
    <lineage>
        <taxon>Bacteria</taxon>
        <taxon>Bacillati</taxon>
        <taxon>Bacillota</taxon>
        <taxon>Clostridia</taxon>
        <taxon>Eubacteriales</taxon>
        <taxon>Syntrophomonadaceae</taxon>
        <taxon>Thermosyntropha</taxon>
    </lineage>
</organism>
<name>A0A1M5K3P4_9FIRM</name>
<dbReference type="GO" id="GO:0022857">
    <property type="term" value="F:transmembrane transporter activity"/>
    <property type="evidence" value="ECO:0007669"/>
    <property type="project" value="InterPro"/>
</dbReference>
<evidence type="ECO:0000256" key="5">
    <source>
        <dbReference type="ARBA" id="ARBA00023136"/>
    </source>
</evidence>
<evidence type="ECO:0000256" key="3">
    <source>
        <dbReference type="ARBA" id="ARBA00022692"/>
    </source>
</evidence>
<evidence type="ECO:0000256" key="4">
    <source>
        <dbReference type="ARBA" id="ARBA00022989"/>
    </source>
</evidence>
<feature type="transmembrane region" description="Helical" evidence="6">
    <location>
        <begin position="76"/>
        <end position="95"/>
    </location>
</feature>